<protein>
    <recommendedName>
        <fullName evidence="4">Surfeit locus protein 2</fullName>
    </recommendedName>
</protein>
<feature type="region of interest" description="Disordered" evidence="1">
    <location>
        <begin position="148"/>
        <end position="220"/>
    </location>
</feature>
<dbReference type="InterPro" id="IPR008833">
    <property type="entry name" value="Surf2"/>
</dbReference>
<accession>A0AAD3S9C5</accession>
<dbReference type="Proteomes" id="UP001279734">
    <property type="component" value="Unassembled WGS sequence"/>
</dbReference>
<sequence>MPTIEEKKSKCDREGSGLLGLPTFEQLENGRFRCVETGHELFSNAMDSYAKCKRCRVGLIDFALSNKKPPLNMFKQDPLCRSRLICKLTGDTINKAEEHIWKHINGKRFLHKLEQMEDGKITENGEVNGKSDRMEKEVSNAVENALEKEEKMKKKKGEKEKKMKEIVSEIRDSPEDNDSEELDFWKPPVGGRWDFDDGGNRWGSDSEAEEQNVEENGTDVVDEVDNNVSAELSRRTKRISIEIGPSSFASRKKKSKIKPTC</sequence>
<dbReference type="PANTHER" id="PTHR47854">
    <property type="entry name" value="SURFEIT LOCUS PROTEIN 2 (SURF2)"/>
    <property type="match status" value="1"/>
</dbReference>
<evidence type="ECO:0000313" key="3">
    <source>
        <dbReference type="Proteomes" id="UP001279734"/>
    </source>
</evidence>
<evidence type="ECO:0008006" key="4">
    <source>
        <dbReference type="Google" id="ProtNLM"/>
    </source>
</evidence>
<dbReference type="AlphaFoldDB" id="A0AAD3S9C5"/>
<name>A0AAD3S9C5_NEPGR</name>
<proteinExistence type="predicted"/>
<dbReference type="Pfam" id="PF05477">
    <property type="entry name" value="SURF2"/>
    <property type="match status" value="1"/>
</dbReference>
<gene>
    <name evidence="2" type="ORF">Nepgr_008639</name>
</gene>
<keyword evidence="3" id="KW-1185">Reference proteome</keyword>
<dbReference type="PANTHER" id="PTHR47854:SF1">
    <property type="entry name" value="SURFEIT LOCUS PROTEIN 2 (SURF2)"/>
    <property type="match status" value="1"/>
</dbReference>
<evidence type="ECO:0000313" key="2">
    <source>
        <dbReference type="EMBL" id="GMH06799.1"/>
    </source>
</evidence>
<evidence type="ECO:0000256" key="1">
    <source>
        <dbReference type="SAM" id="MobiDB-lite"/>
    </source>
</evidence>
<feature type="compositionally biased region" description="Acidic residues" evidence="1">
    <location>
        <begin position="206"/>
        <end position="220"/>
    </location>
</feature>
<dbReference type="EMBL" id="BSYO01000006">
    <property type="protein sequence ID" value="GMH06799.1"/>
    <property type="molecule type" value="Genomic_DNA"/>
</dbReference>
<reference evidence="2" key="1">
    <citation type="submission" date="2023-05" db="EMBL/GenBank/DDBJ databases">
        <title>Nepenthes gracilis genome sequencing.</title>
        <authorList>
            <person name="Fukushima K."/>
        </authorList>
    </citation>
    <scope>NUCLEOTIDE SEQUENCE</scope>
    <source>
        <strain evidence="2">SING2019-196</strain>
    </source>
</reference>
<organism evidence="2 3">
    <name type="scientific">Nepenthes gracilis</name>
    <name type="common">Slender pitcher plant</name>
    <dbReference type="NCBI Taxonomy" id="150966"/>
    <lineage>
        <taxon>Eukaryota</taxon>
        <taxon>Viridiplantae</taxon>
        <taxon>Streptophyta</taxon>
        <taxon>Embryophyta</taxon>
        <taxon>Tracheophyta</taxon>
        <taxon>Spermatophyta</taxon>
        <taxon>Magnoliopsida</taxon>
        <taxon>eudicotyledons</taxon>
        <taxon>Gunneridae</taxon>
        <taxon>Pentapetalae</taxon>
        <taxon>Caryophyllales</taxon>
        <taxon>Nepenthaceae</taxon>
        <taxon>Nepenthes</taxon>
    </lineage>
</organism>
<feature type="compositionally biased region" description="Basic and acidic residues" evidence="1">
    <location>
        <begin position="148"/>
        <end position="174"/>
    </location>
</feature>
<comment type="caution">
    <text evidence="2">The sequence shown here is derived from an EMBL/GenBank/DDBJ whole genome shotgun (WGS) entry which is preliminary data.</text>
</comment>